<dbReference type="EMBL" id="CAJFCV020000006">
    <property type="protein sequence ID" value="CAG9132191.1"/>
    <property type="molecule type" value="Genomic_DNA"/>
</dbReference>
<dbReference type="WBParaSite" id="BXY_0644400.1">
    <property type="protein sequence ID" value="BXY_0644400.1"/>
    <property type="gene ID" value="BXY_0644400"/>
</dbReference>
<gene>
    <name evidence="1" type="ORF">BXYJ_LOCUS15756</name>
</gene>
<dbReference type="AlphaFoldDB" id="A0A1I7S0C0"/>
<dbReference type="EMBL" id="CAJFDI010000006">
    <property type="protein sequence ID" value="CAD5235665.1"/>
    <property type="molecule type" value="Genomic_DNA"/>
</dbReference>
<keyword evidence="3" id="KW-1185">Reference proteome</keyword>
<evidence type="ECO:0000313" key="4">
    <source>
        <dbReference type="WBParaSite" id="BXY_0644400.1"/>
    </source>
</evidence>
<evidence type="ECO:0000313" key="1">
    <source>
        <dbReference type="EMBL" id="CAD5235665.1"/>
    </source>
</evidence>
<reference evidence="4" key="1">
    <citation type="submission" date="2016-11" db="UniProtKB">
        <authorList>
            <consortium name="WormBaseParasite"/>
        </authorList>
    </citation>
    <scope>IDENTIFICATION</scope>
</reference>
<evidence type="ECO:0000313" key="3">
    <source>
        <dbReference type="Proteomes" id="UP000659654"/>
    </source>
</evidence>
<proteinExistence type="predicted"/>
<organism evidence="2 4">
    <name type="scientific">Bursaphelenchus xylophilus</name>
    <name type="common">Pinewood nematode worm</name>
    <name type="synonym">Aphelenchoides xylophilus</name>
    <dbReference type="NCBI Taxonomy" id="6326"/>
    <lineage>
        <taxon>Eukaryota</taxon>
        <taxon>Metazoa</taxon>
        <taxon>Ecdysozoa</taxon>
        <taxon>Nematoda</taxon>
        <taxon>Chromadorea</taxon>
        <taxon>Rhabditida</taxon>
        <taxon>Tylenchina</taxon>
        <taxon>Tylenchomorpha</taxon>
        <taxon>Aphelenchoidea</taxon>
        <taxon>Aphelenchoididae</taxon>
        <taxon>Bursaphelenchus</taxon>
    </lineage>
</organism>
<accession>A0A1I7S0C0</accession>
<sequence>MAAGFHVCPEAHQRTLLHLPEPIQCTYRQEPLLSIVVAISLPMMAAAFHVCPEAQQRTLLCLPAIQ</sequence>
<protein>
    <submittedName>
        <fullName evidence="1">(pine wood nematode) hypothetical protein</fullName>
    </submittedName>
</protein>
<evidence type="ECO:0000313" key="2">
    <source>
        <dbReference type="Proteomes" id="UP000095284"/>
    </source>
</evidence>
<name>A0A1I7S0C0_BURXY</name>
<dbReference type="Proteomes" id="UP000095284">
    <property type="component" value="Unplaced"/>
</dbReference>
<dbReference type="Proteomes" id="UP000582659">
    <property type="component" value="Unassembled WGS sequence"/>
</dbReference>
<dbReference type="Proteomes" id="UP000659654">
    <property type="component" value="Unassembled WGS sequence"/>
</dbReference>
<reference evidence="1" key="2">
    <citation type="submission" date="2020-09" db="EMBL/GenBank/DDBJ databases">
        <authorList>
            <person name="Kikuchi T."/>
        </authorList>
    </citation>
    <scope>NUCLEOTIDE SEQUENCE</scope>
    <source>
        <strain evidence="1">Ka4C1</strain>
    </source>
</reference>